<comment type="caution">
    <text evidence="3">The sequence shown here is derived from an EMBL/GenBank/DDBJ whole genome shotgun (WGS) entry which is preliminary data.</text>
</comment>
<keyword evidence="1" id="KW-0812">Transmembrane</keyword>
<dbReference type="RefSeq" id="WP_010119513.1">
    <property type="nucleotide sequence ID" value="NZ_DAITTW010000076.1"/>
</dbReference>
<name>A0A3D4SXY5_9CORY</name>
<dbReference type="InterPro" id="IPR027383">
    <property type="entry name" value="Znf_put"/>
</dbReference>
<dbReference type="STRING" id="863239.GCA_000213935_02186"/>
<dbReference type="AlphaFoldDB" id="A0A3D4SXY5"/>
<reference evidence="3 4" key="1">
    <citation type="journal article" date="2018" name="Nat. Biotechnol.">
        <title>A standardized bacterial taxonomy based on genome phylogeny substantially revises the tree of life.</title>
        <authorList>
            <person name="Parks D.H."/>
            <person name="Chuvochina M."/>
            <person name="Waite D.W."/>
            <person name="Rinke C."/>
            <person name="Skarshewski A."/>
            <person name="Chaumeil P.A."/>
            <person name="Hugenholtz P."/>
        </authorList>
    </citation>
    <scope>NUCLEOTIDE SEQUENCE [LARGE SCALE GENOMIC DNA]</scope>
    <source>
        <strain evidence="3">UBA11247</strain>
    </source>
</reference>
<feature type="transmembrane region" description="Helical" evidence="1">
    <location>
        <begin position="206"/>
        <end position="226"/>
    </location>
</feature>
<feature type="domain" description="Putative zinc-finger" evidence="2">
    <location>
        <begin position="3"/>
        <end position="39"/>
    </location>
</feature>
<sequence length="269" mass="27546">MDCEDVRAVLSARLDGEPDPPGTDGDAVDAHLAACPDCQAWYASVSDLNRRLRVGGVDGAGAVSGSASDARELAEQMVALADRTPELSHGLRNRSLPLVVARLVLVVLAAAYVVWAVVLLVGATGGDGGTTVAGSGGAVGNAGDPDLARMSVDAATVRLALAAGLVLGAVRPRSAPGLLPVFLALWGFGAGFSTRDLVLGYLDVGAVSGLLLHLVACVALCVVWLARHHAVDPVRQSLRGLTARPVAYSPSDAVRNSTWRPGDPGDRPL</sequence>
<evidence type="ECO:0000256" key="1">
    <source>
        <dbReference type="SAM" id="Phobius"/>
    </source>
</evidence>
<evidence type="ECO:0000313" key="3">
    <source>
        <dbReference type="EMBL" id="HCT14112.1"/>
    </source>
</evidence>
<keyword evidence="1" id="KW-0472">Membrane</keyword>
<feature type="transmembrane region" description="Helical" evidence="1">
    <location>
        <begin position="150"/>
        <end position="170"/>
    </location>
</feature>
<feature type="transmembrane region" description="Helical" evidence="1">
    <location>
        <begin position="177"/>
        <end position="194"/>
    </location>
</feature>
<proteinExistence type="predicted"/>
<accession>A0A3D4SXY5</accession>
<dbReference type="Pfam" id="PF13490">
    <property type="entry name" value="zf-HC2"/>
    <property type="match status" value="1"/>
</dbReference>
<dbReference type="Proteomes" id="UP000261739">
    <property type="component" value="Unassembled WGS sequence"/>
</dbReference>
<dbReference type="EMBL" id="DQID01000133">
    <property type="protein sequence ID" value="HCT14112.1"/>
    <property type="molecule type" value="Genomic_DNA"/>
</dbReference>
<feature type="transmembrane region" description="Helical" evidence="1">
    <location>
        <begin position="99"/>
        <end position="121"/>
    </location>
</feature>
<protein>
    <recommendedName>
        <fullName evidence="2">Putative zinc-finger domain-containing protein</fullName>
    </recommendedName>
</protein>
<keyword evidence="1" id="KW-1133">Transmembrane helix</keyword>
<organism evidence="3 4">
    <name type="scientific">Corynebacterium nuruki</name>
    <dbReference type="NCBI Taxonomy" id="1032851"/>
    <lineage>
        <taxon>Bacteria</taxon>
        <taxon>Bacillati</taxon>
        <taxon>Actinomycetota</taxon>
        <taxon>Actinomycetes</taxon>
        <taxon>Mycobacteriales</taxon>
        <taxon>Corynebacteriaceae</taxon>
        <taxon>Corynebacterium</taxon>
    </lineage>
</organism>
<evidence type="ECO:0000313" key="4">
    <source>
        <dbReference type="Proteomes" id="UP000261739"/>
    </source>
</evidence>
<gene>
    <name evidence="3" type="ORF">DIW82_04765</name>
</gene>
<evidence type="ECO:0000259" key="2">
    <source>
        <dbReference type="Pfam" id="PF13490"/>
    </source>
</evidence>